<evidence type="ECO:0000313" key="1">
    <source>
        <dbReference type="EMBL" id="RZS76150.1"/>
    </source>
</evidence>
<keyword evidence="2" id="KW-1185">Reference proteome</keyword>
<evidence type="ECO:0000313" key="2">
    <source>
        <dbReference type="Proteomes" id="UP000293874"/>
    </source>
</evidence>
<comment type="caution">
    <text evidence="1">The sequence shown here is derived from an EMBL/GenBank/DDBJ whole genome shotgun (WGS) entry which is preliminary data.</text>
</comment>
<sequence length="52" mass="5959">MNIGIINAIFTAAPSLINNFLPFYCINACCNRLLTKSILNDKYTDRFLYPKD</sequence>
<protein>
    <submittedName>
        <fullName evidence="1">Uncharacterized protein</fullName>
    </submittedName>
</protein>
<gene>
    <name evidence="1" type="ORF">EV199_2029</name>
</gene>
<name>A0A4Q7N579_9BACT</name>
<proteinExistence type="predicted"/>
<dbReference type="EMBL" id="SGXA01000001">
    <property type="protein sequence ID" value="RZS76150.1"/>
    <property type="molecule type" value="Genomic_DNA"/>
</dbReference>
<reference evidence="1 2" key="1">
    <citation type="submission" date="2019-02" db="EMBL/GenBank/DDBJ databases">
        <title>Genomic Encyclopedia of Type Strains, Phase IV (KMG-IV): sequencing the most valuable type-strain genomes for metagenomic binning, comparative biology and taxonomic classification.</title>
        <authorList>
            <person name="Goeker M."/>
        </authorList>
    </citation>
    <scope>NUCLEOTIDE SEQUENCE [LARGE SCALE GENOMIC DNA]</scope>
    <source>
        <strain evidence="1 2">DSM 18116</strain>
    </source>
</reference>
<accession>A0A4Q7N579</accession>
<dbReference type="AlphaFoldDB" id="A0A4Q7N579"/>
<dbReference type="Proteomes" id="UP000293874">
    <property type="component" value="Unassembled WGS sequence"/>
</dbReference>
<organism evidence="1 2">
    <name type="scientific">Pseudobacter ginsenosidimutans</name>
    <dbReference type="NCBI Taxonomy" id="661488"/>
    <lineage>
        <taxon>Bacteria</taxon>
        <taxon>Pseudomonadati</taxon>
        <taxon>Bacteroidota</taxon>
        <taxon>Chitinophagia</taxon>
        <taxon>Chitinophagales</taxon>
        <taxon>Chitinophagaceae</taxon>
        <taxon>Pseudobacter</taxon>
    </lineage>
</organism>